<comment type="caution">
    <text evidence="22">The sequence shown here is derived from an EMBL/GenBank/DDBJ whole genome shotgun (WGS) entry which is preliminary data.</text>
</comment>
<dbReference type="HAMAP" id="MF_01965">
    <property type="entry name" value="NADHX_dehydratase"/>
    <property type="match status" value="1"/>
</dbReference>
<comment type="similarity">
    <text evidence="4 19">In the C-terminal section; belongs to the NnrD/CARKD family.</text>
</comment>
<dbReference type="NCBIfam" id="TIGR00197">
    <property type="entry name" value="yjeF_nterm"/>
    <property type="match status" value="1"/>
</dbReference>
<comment type="function">
    <text evidence="14 19">Bifunctional enzyme that catalyzes the epimerization of the S- and R-forms of NAD(P)HX and the dehydration of the S-form of NAD(P)HX at the expense of ADP, which is converted to AMP. This allows the repair of both epimers of NAD(P)HX, a damaged form of NAD(P)H that is a result of enzymatic or heat-dependent hydration.</text>
</comment>
<comment type="function">
    <text evidence="17">Catalyzes the dehydration of the S-form of NAD(P)HX at the expense of ADP, which is converted to AMP. Together with NAD(P)HX epimerase, which catalyzes the epimerization of the S- and R-forms, the enzyme allows the repair of both epimers of NAD(P)HX, a damaged form of NAD(P)H that is a result of enzymatic or heat-dependent hydration.</text>
</comment>
<feature type="binding site" evidence="17">
    <location>
        <position position="440"/>
    </location>
    <ligand>
        <name>(6S)-NADPHX</name>
        <dbReference type="ChEBI" id="CHEBI:64076"/>
    </ligand>
</feature>
<dbReference type="GO" id="GO:0052855">
    <property type="term" value="F:ADP-dependent NAD(P)H-hydrate dehydratase activity"/>
    <property type="evidence" value="ECO:0007669"/>
    <property type="project" value="UniProtKB-UniRule"/>
</dbReference>
<evidence type="ECO:0000256" key="18">
    <source>
        <dbReference type="HAMAP-Rule" id="MF_01966"/>
    </source>
</evidence>
<evidence type="ECO:0000256" key="3">
    <source>
        <dbReference type="ARBA" id="ARBA00006001"/>
    </source>
</evidence>
<dbReference type="OrthoDB" id="9806925at2"/>
<comment type="catalytic activity">
    <reaction evidence="16 17 19">
        <text>(6S)-NADPHX + ADP = AMP + phosphate + NADPH + H(+)</text>
        <dbReference type="Rhea" id="RHEA:32235"/>
        <dbReference type="ChEBI" id="CHEBI:15378"/>
        <dbReference type="ChEBI" id="CHEBI:43474"/>
        <dbReference type="ChEBI" id="CHEBI:57783"/>
        <dbReference type="ChEBI" id="CHEBI:64076"/>
        <dbReference type="ChEBI" id="CHEBI:456215"/>
        <dbReference type="ChEBI" id="CHEBI:456216"/>
        <dbReference type="EC" id="4.2.1.136"/>
    </reaction>
</comment>
<comment type="catalytic activity">
    <reaction evidence="15 17 19">
        <text>(6S)-NADHX + ADP = AMP + phosphate + NADH + H(+)</text>
        <dbReference type="Rhea" id="RHEA:32223"/>
        <dbReference type="ChEBI" id="CHEBI:15378"/>
        <dbReference type="ChEBI" id="CHEBI:43474"/>
        <dbReference type="ChEBI" id="CHEBI:57945"/>
        <dbReference type="ChEBI" id="CHEBI:64074"/>
        <dbReference type="ChEBI" id="CHEBI:456215"/>
        <dbReference type="ChEBI" id="CHEBI:456216"/>
        <dbReference type="EC" id="4.2.1.136"/>
    </reaction>
</comment>
<evidence type="ECO:0000256" key="17">
    <source>
        <dbReference type="HAMAP-Rule" id="MF_01965"/>
    </source>
</evidence>
<keyword evidence="6 17" id="KW-0547">Nucleotide-binding</keyword>
<evidence type="ECO:0000313" key="22">
    <source>
        <dbReference type="EMBL" id="KGA92895.1"/>
    </source>
</evidence>
<evidence type="ECO:0000256" key="1">
    <source>
        <dbReference type="ARBA" id="ARBA00000013"/>
    </source>
</evidence>
<feature type="binding site" evidence="18">
    <location>
        <position position="125"/>
    </location>
    <ligand>
        <name>K(+)</name>
        <dbReference type="ChEBI" id="CHEBI:29103"/>
    </ligand>
</feature>
<dbReference type="AlphaFoldDB" id="A0A094W8R1"/>
<evidence type="ECO:0000256" key="10">
    <source>
        <dbReference type="ARBA" id="ARBA00023027"/>
    </source>
</evidence>
<comment type="function">
    <text evidence="18">Catalyzes the epimerization of the S- and R-forms of NAD(P)HX, a damaged form of NAD(P)H that is a result of enzymatic or heat-dependent hydration. This is a prerequisite for the S-specific NAD(P)H-hydrate dehydratase to allow the repair of both epimers of NAD(P)HX.</text>
</comment>
<dbReference type="NCBIfam" id="TIGR00196">
    <property type="entry name" value="yjeF_cterm"/>
    <property type="match status" value="1"/>
</dbReference>
<keyword evidence="7 17" id="KW-0067">ATP-binding</keyword>
<keyword evidence="8 17" id="KW-0521">NADP</keyword>
<dbReference type="SUPFAM" id="SSF64153">
    <property type="entry name" value="YjeF N-terminal domain-like"/>
    <property type="match status" value="1"/>
</dbReference>
<dbReference type="EC" id="4.2.1.136" evidence="19"/>
<evidence type="ECO:0000256" key="11">
    <source>
        <dbReference type="ARBA" id="ARBA00023235"/>
    </source>
</evidence>
<dbReference type="InterPro" id="IPR000631">
    <property type="entry name" value="CARKD"/>
</dbReference>
<dbReference type="PROSITE" id="PS51383">
    <property type="entry name" value="YJEF_C_3"/>
    <property type="match status" value="1"/>
</dbReference>
<dbReference type="PIRSF" id="PIRSF017184">
    <property type="entry name" value="Nnr"/>
    <property type="match status" value="1"/>
</dbReference>
<evidence type="ECO:0000256" key="19">
    <source>
        <dbReference type="PIRNR" id="PIRNR017184"/>
    </source>
</evidence>
<dbReference type="GO" id="GO:0110051">
    <property type="term" value="P:metabolite repair"/>
    <property type="evidence" value="ECO:0007669"/>
    <property type="project" value="TreeGrafter"/>
</dbReference>
<comment type="similarity">
    <text evidence="3 19">In the N-terminal section; belongs to the NnrE/AIBP family.</text>
</comment>
<evidence type="ECO:0000256" key="14">
    <source>
        <dbReference type="ARBA" id="ARBA00025153"/>
    </source>
</evidence>
<comment type="catalytic activity">
    <reaction evidence="1 18 19">
        <text>(6R)-NADHX = (6S)-NADHX</text>
        <dbReference type="Rhea" id="RHEA:32215"/>
        <dbReference type="ChEBI" id="CHEBI:64074"/>
        <dbReference type="ChEBI" id="CHEBI:64075"/>
        <dbReference type="EC" id="5.1.99.6"/>
    </reaction>
</comment>
<dbReference type="GO" id="GO:0046496">
    <property type="term" value="P:nicotinamide nucleotide metabolic process"/>
    <property type="evidence" value="ECO:0007669"/>
    <property type="project" value="UniProtKB-UniRule"/>
</dbReference>
<comment type="catalytic activity">
    <reaction evidence="2 18 19">
        <text>(6R)-NADPHX = (6S)-NADPHX</text>
        <dbReference type="Rhea" id="RHEA:32227"/>
        <dbReference type="ChEBI" id="CHEBI:64076"/>
        <dbReference type="ChEBI" id="CHEBI:64077"/>
        <dbReference type="EC" id="5.1.99.6"/>
    </reaction>
</comment>
<evidence type="ECO:0000256" key="8">
    <source>
        <dbReference type="ARBA" id="ARBA00022857"/>
    </source>
</evidence>
<dbReference type="GO" id="GO:0046872">
    <property type="term" value="F:metal ion binding"/>
    <property type="evidence" value="ECO:0007669"/>
    <property type="project" value="UniProtKB-UniRule"/>
</dbReference>
<dbReference type="PATRIC" id="fig|178606.4.peg.2301"/>
<feature type="binding site" evidence="17">
    <location>
        <position position="439"/>
    </location>
    <ligand>
        <name>AMP</name>
        <dbReference type="ChEBI" id="CHEBI:456215"/>
    </ligand>
</feature>
<evidence type="ECO:0000256" key="15">
    <source>
        <dbReference type="ARBA" id="ARBA00048238"/>
    </source>
</evidence>
<comment type="similarity">
    <text evidence="17">Belongs to the NnrD/CARKD family.</text>
</comment>
<feature type="binding site" evidence="17">
    <location>
        <position position="321"/>
    </location>
    <ligand>
        <name>(6S)-NADPHX</name>
        <dbReference type="ChEBI" id="CHEBI:64076"/>
    </ligand>
</feature>
<feature type="domain" description="YjeF C-terminal" evidence="20">
    <location>
        <begin position="228"/>
        <end position="499"/>
    </location>
</feature>
<proteinExistence type="inferred from homology"/>
<name>A0A094W8R1_9BACT</name>
<evidence type="ECO:0000256" key="12">
    <source>
        <dbReference type="ARBA" id="ARBA00023239"/>
    </source>
</evidence>
<dbReference type="GO" id="GO:0005524">
    <property type="term" value="F:ATP binding"/>
    <property type="evidence" value="ECO:0007669"/>
    <property type="project" value="UniProtKB-UniRule"/>
</dbReference>
<evidence type="ECO:0000256" key="13">
    <source>
        <dbReference type="ARBA" id="ARBA00023268"/>
    </source>
</evidence>
<evidence type="ECO:0000313" key="23">
    <source>
        <dbReference type="Proteomes" id="UP000029452"/>
    </source>
</evidence>
<evidence type="ECO:0000259" key="21">
    <source>
        <dbReference type="PROSITE" id="PS51385"/>
    </source>
</evidence>
<organism evidence="22 23">
    <name type="scientific">Leptospirillum ferriphilum</name>
    <dbReference type="NCBI Taxonomy" id="178606"/>
    <lineage>
        <taxon>Bacteria</taxon>
        <taxon>Pseudomonadati</taxon>
        <taxon>Nitrospirota</taxon>
        <taxon>Nitrospiria</taxon>
        <taxon>Nitrospirales</taxon>
        <taxon>Nitrospiraceae</taxon>
        <taxon>Leptospirillum</taxon>
    </lineage>
</organism>
<feature type="binding site" evidence="18">
    <location>
        <begin position="57"/>
        <end position="61"/>
    </location>
    <ligand>
        <name>(6S)-NADPHX</name>
        <dbReference type="ChEBI" id="CHEBI:64076"/>
    </ligand>
</feature>
<comment type="similarity">
    <text evidence="18">Belongs to the NnrE/AIBP family.</text>
</comment>
<feature type="binding site" evidence="18">
    <location>
        <begin position="129"/>
        <end position="135"/>
    </location>
    <ligand>
        <name>(6S)-NADPHX</name>
        <dbReference type="ChEBI" id="CHEBI:64076"/>
    </ligand>
</feature>
<evidence type="ECO:0000256" key="16">
    <source>
        <dbReference type="ARBA" id="ARBA00049209"/>
    </source>
</evidence>
<dbReference type="PROSITE" id="PS01050">
    <property type="entry name" value="YJEF_C_2"/>
    <property type="match status" value="1"/>
</dbReference>
<dbReference type="Pfam" id="PF01256">
    <property type="entry name" value="Carb_kinase"/>
    <property type="match status" value="1"/>
</dbReference>
<dbReference type="GO" id="GO:0052856">
    <property type="term" value="F:NAD(P)HX epimerase activity"/>
    <property type="evidence" value="ECO:0007669"/>
    <property type="project" value="UniProtKB-UniRule"/>
</dbReference>
<dbReference type="InterPro" id="IPR029056">
    <property type="entry name" value="Ribokinase-like"/>
</dbReference>
<sequence>MIILSPAQMKQAESYAMELLGLPEEILMERAGMAVARSIRRFFPEASKIVALAGKGNNGGDALVALRDLVGGQNKLDVVLQFPEDQCGESVRRELRRLRSLGVQSSAMGSQSSWHKIQHADLLIDGFLGTGLSGELPVTLQDAFERINRMDKAVVSVDIPSGVDGETGHVFPLAMRARMTVTLGFPKWGLFLDPGHRYCGAILLAPIGLPDVSRFPEGLIELSGVLLSPWEAKSLLPERSPAMHKGSAGHVGVWGGGPGKRGSAELVSLGALRSGSGLATIYWSEAENEILPRNPEIMVASGSSPREAIFDRSDVLAIGPGWDPARISVPFVRSVLDEFEGPVVADAGIFDVFQKQPEEMRRKNGLPLVLTPHPGEMSRLLGINIQEILSSPRRIALETARLTGAIVLLKGWRTIVAAPDGRTAVNPTGAPNMATAGMGDVLTGIIASFLGQGKDAYSSTVSGAYIHGLAGEVAWKHGVRAGLLAHELAFHIPEARKTLEDVQVSSTGEDLLLFKPLN</sequence>
<evidence type="ECO:0000256" key="4">
    <source>
        <dbReference type="ARBA" id="ARBA00009524"/>
    </source>
</evidence>
<keyword evidence="10 17" id="KW-0520">NAD</keyword>
<keyword evidence="13" id="KW-0511">Multifunctional enzyme</keyword>
<gene>
    <name evidence="17" type="primary">nnrD</name>
    <name evidence="18" type="synonym">nnrE</name>
    <name evidence="22" type="ORF">LptCag_1272</name>
</gene>
<dbReference type="Gene3D" id="3.40.1190.20">
    <property type="match status" value="1"/>
</dbReference>
<dbReference type="InterPro" id="IPR017953">
    <property type="entry name" value="Carbohydrate_kinase_pred_CS"/>
</dbReference>
<accession>A0A094W8R1</accession>
<dbReference type="RefSeq" id="WP_036083502.1">
    <property type="nucleotide sequence ID" value="NZ_JPGK01000010.1"/>
</dbReference>
<evidence type="ECO:0000256" key="7">
    <source>
        <dbReference type="ARBA" id="ARBA00022840"/>
    </source>
</evidence>
<keyword evidence="5 18" id="KW-0479">Metal-binding</keyword>
<dbReference type="InterPro" id="IPR036652">
    <property type="entry name" value="YjeF_N_dom_sf"/>
</dbReference>
<feature type="binding site" evidence="18">
    <location>
        <position position="161"/>
    </location>
    <ligand>
        <name>K(+)</name>
        <dbReference type="ChEBI" id="CHEBI:29103"/>
    </ligand>
</feature>
<dbReference type="InterPro" id="IPR030677">
    <property type="entry name" value="Nnr"/>
</dbReference>
<dbReference type="PANTHER" id="PTHR12592">
    <property type="entry name" value="ATP-DEPENDENT (S)-NAD(P)H-HYDRATE DEHYDRATASE FAMILY MEMBER"/>
    <property type="match status" value="1"/>
</dbReference>
<evidence type="ECO:0000256" key="6">
    <source>
        <dbReference type="ARBA" id="ARBA00022741"/>
    </source>
</evidence>
<protein>
    <recommendedName>
        <fullName evidence="19">Bifunctional NAD(P)H-hydrate repair enzyme</fullName>
    </recommendedName>
    <alternativeName>
        <fullName evidence="19">Nicotinamide nucleotide repair protein</fullName>
    </alternativeName>
    <domain>
        <recommendedName>
            <fullName evidence="19">ADP-dependent (S)-NAD(P)H-hydrate dehydratase</fullName>
            <ecNumber evidence="19">4.2.1.136</ecNumber>
        </recommendedName>
        <alternativeName>
            <fullName evidence="19">ADP-dependent NAD(P)HX dehydratase</fullName>
        </alternativeName>
    </domain>
    <domain>
        <recommendedName>
            <fullName evidence="19">NAD(P)H-hydrate epimerase</fullName>
            <ecNumber evidence="19">5.1.99.6</ecNumber>
        </recommendedName>
    </domain>
</protein>
<dbReference type="SUPFAM" id="SSF53613">
    <property type="entry name" value="Ribokinase-like"/>
    <property type="match status" value="1"/>
</dbReference>
<feature type="binding site" evidence="18">
    <location>
        <position position="58"/>
    </location>
    <ligand>
        <name>K(+)</name>
        <dbReference type="ChEBI" id="CHEBI:29103"/>
    </ligand>
</feature>
<keyword evidence="9 18" id="KW-0630">Potassium</keyword>
<feature type="domain" description="YjeF N-terminal" evidence="21">
    <location>
        <begin position="9"/>
        <end position="215"/>
    </location>
</feature>
<comment type="subunit">
    <text evidence="17">Homotetramer.</text>
</comment>
<feature type="binding site" evidence="17">
    <location>
        <begin position="410"/>
        <end position="414"/>
    </location>
    <ligand>
        <name>AMP</name>
        <dbReference type="ChEBI" id="CHEBI:456215"/>
    </ligand>
</feature>
<dbReference type="HAMAP" id="MF_01966">
    <property type="entry name" value="NADHX_epimerase"/>
    <property type="match status" value="1"/>
</dbReference>
<evidence type="ECO:0000256" key="2">
    <source>
        <dbReference type="ARBA" id="ARBA00000909"/>
    </source>
</evidence>
<dbReference type="EC" id="5.1.99.6" evidence="19"/>
<dbReference type="Proteomes" id="UP000029452">
    <property type="component" value="Unassembled WGS sequence"/>
</dbReference>
<dbReference type="PROSITE" id="PS51385">
    <property type="entry name" value="YJEF_N"/>
    <property type="match status" value="1"/>
</dbReference>
<comment type="cofactor">
    <cofactor evidence="17">
        <name>Mg(2+)</name>
        <dbReference type="ChEBI" id="CHEBI:18420"/>
    </cofactor>
</comment>
<comment type="cofactor">
    <cofactor evidence="18 19">
        <name>K(+)</name>
        <dbReference type="ChEBI" id="CHEBI:29103"/>
    </cofactor>
    <text evidence="18 19">Binds 1 potassium ion per subunit.</text>
</comment>
<keyword evidence="12 17" id="KW-0456">Lyase</keyword>
<feature type="binding site" evidence="18">
    <location>
        <position position="158"/>
    </location>
    <ligand>
        <name>(6S)-NADPHX</name>
        <dbReference type="ChEBI" id="CHEBI:64076"/>
    </ligand>
</feature>
<dbReference type="Pfam" id="PF03853">
    <property type="entry name" value="YjeF_N"/>
    <property type="match status" value="1"/>
</dbReference>
<feature type="binding site" evidence="17">
    <location>
        <position position="373"/>
    </location>
    <ligand>
        <name>(6S)-NADPHX</name>
        <dbReference type="ChEBI" id="CHEBI:64076"/>
    </ligand>
</feature>
<dbReference type="EMBL" id="JPGK01000010">
    <property type="protein sequence ID" value="KGA92895.1"/>
    <property type="molecule type" value="Genomic_DNA"/>
</dbReference>
<evidence type="ECO:0000256" key="5">
    <source>
        <dbReference type="ARBA" id="ARBA00022723"/>
    </source>
</evidence>
<keyword evidence="11 18" id="KW-0413">Isomerase</keyword>
<dbReference type="PANTHER" id="PTHR12592:SF0">
    <property type="entry name" value="ATP-DEPENDENT (S)-NAD(P)H-HYDRATE DEHYDRATASE"/>
    <property type="match status" value="1"/>
</dbReference>
<dbReference type="InterPro" id="IPR004443">
    <property type="entry name" value="YjeF_N_dom"/>
</dbReference>
<evidence type="ECO:0000256" key="9">
    <source>
        <dbReference type="ARBA" id="ARBA00022958"/>
    </source>
</evidence>
<evidence type="ECO:0000259" key="20">
    <source>
        <dbReference type="PROSITE" id="PS51383"/>
    </source>
</evidence>
<dbReference type="CDD" id="cd01171">
    <property type="entry name" value="YXKO-related"/>
    <property type="match status" value="1"/>
</dbReference>
<dbReference type="Gene3D" id="3.40.50.10260">
    <property type="entry name" value="YjeF N-terminal domain"/>
    <property type="match status" value="1"/>
</dbReference>
<comment type="caution">
    <text evidence="17">Lacks conserved residue(s) required for the propagation of feature annotation.</text>
</comment>
<reference evidence="22 23" key="1">
    <citation type="submission" date="2014-06" db="EMBL/GenBank/DDBJ databases">
        <title>Draft genome sequence of iron oxidizing acidophile Leptospirillum ferriphilum DSM14647.</title>
        <authorList>
            <person name="Cardenas J.P."/>
            <person name="Lazcano M."/>
            <person name="Ossandon F.J."/>
            <person name="Corbett M."/>
            <person name="Holmes D.S."/>
            <person name="Watkin E."/>
        </authorList>
    </citation>
    <scope>NUCLEOTIDE SEQUENCE [LARGE SCALE GENOMIC DNA]</scope>
    <source>
        <strain evidence="22 23">DSM 14647</strain>
    </source>
</reference>